<evidence type="ECO:0000313" key="15">
    <source>
        <dbReference type="Proteomes" id="UP000824073"/>
    </source>
</evidence>
<dbReference type="SUPFAM" id="SSF50037">
    <property type="entry name" value="C-terminal domain of transcriptional repressors"/>
    <property type="match status" value="1"/>
</dbReference>
<dbReference type="Gene3D" id="1.10.10.10">
    <property type="entry name" value="Winged helix-like DNA-binding domain superfamily/Winged helix DNA-binding domain"/>
    <property type="match status" value="1"/>
</dbReference>
<dbReference type="Gene3D" id="1.10.60.10">
    <property type="entry name" value="Iron dependent repressor, metal binding and dimerisation domain"/>
    <property type="match status" value="1"/>
</dbReference>
<dbReference type="InterPro" id="IPR007167">
    <property type="entry name" value="Fe-transptr_FeoA-like"/>
</dbReference>
<reference evidence="14" key="1">
    <citation type="submission" date="2020-10" db="EMBL/GenBank/DDBJ databases">
        <authorList>
            <person name="Gilroy R."/>
        </authorList>
    </citation>
    <scope>NUCLEOTIDE SEQUENCE</scope>
    <source>
        <strain evidence="14">CHK191-8634</strain>
    </source>
</reference>
<evidence type="ECO:0000259" key="13">
    <source>
        <dbReference type="PROSITE" id="PS50944"/>
    </source>
</evidence>
<evidence type="ECO:0000256" key="6">
    <source>
        <dbReference type="ARBA" id="ARBA00023004"/>
    </source>
</evidence>
<comment type="caution">
    <text evidence="14">The sequence shown here is derived from an EMBL/GenBank/DDBJ whole genome shotgun (WGS) entry which is preliminary data.</text>
</comment>
<keyword evidence="7" id="KW-0805">Transcription regulation</keyword>
<dbReference type="PANTHER" id="PTHR33238:SF11">
    <property type="entry name" value="TRANSCRIPTIONAL REGULATOR MNTR"/>
    <property type="match status" value="1"/>
</dbReference>
<dbReference type="SMART" id="SM00899">
    <property type="entry name" value="FeoA"/>
    <property type="match status" value="1"/>
</dbReference>
<evidence type="ECO:0000256" key="8">
    <source>
        <dbReference type="ARBA" id="ARBA00023125"/>
    </source>
</evidence>
<dbReference type="InterPro" id="IPR022687">
    <property type="entry name" value="HTH_DTXR"/>
</dbReference>
<dbReference type="AlphaFoldDB" id="A0A9D1ITN5"/>
<evidence type="ECO:0000256" key="5">
    <source>
        <dbReference type="ARBA" id="ARBA00022491"/>
    </source>
</evidence>
<evidence type="ECO:0000256" key="2">
    <source>
        <dbReference type="ARBA" id="ARBA00007871"/>
    </source>
</evidence>
<name>A0A9D1ITN5_9CLOT</name>
<dbReference type="EMBL" id="DVMR01000013">
    <property type="protein sequence ID" value="HIU42900.1"/>
    <property type="molecule type" value="Genomic_DNA"/>
</dbReference>
<dbReference type="Pfam" id="PF01325">
    <property type="entry name" value="Fe_dep_repress"/>
    <property type="match status" value="1"/>
</dbReference>
<gene>
    <name evidence="14" type="ORF">IAB67_01225</name>
</gene>
<dbReference type="InterPro" id="IPR036390">
    <property type="entry name" value="WH_DNA-bd_sf"/>
</dbReference>
<evidence type="ECO:0000256" key="1">
    <source>
        <dbReference type="ARBA" id="ARBA00004496"/>
    </source>
</evidence>
<evidence type="ECO:0000256" key="4">
    <source>
        <dbReference type="ARBA" id="ARBA00022490"/>
    </source>
</evidence>
<keyword evidence="5" id="KW-0678">Repressor</keyword>
<proteinExistence type="inferred from homology"/>
<dbReference type="GO" id="GO:0046983">
    <property type="term" value="F:protein dimerization activity"/>
    <property type="evidence" value="ECO:0007669"/>
    <property type="project" value="InterPro"/>
</dbReference>
<dbReference type="GO" id="GO:0005737">
    <property type="term" value="C:cytoplasm"/>
    <property type="evidence" value="ECO:0007669"/>
    <property type="project" value="UniProtKB-SubCell"/>
</dbReference>
<comment type="subcellular location">
    <subcellularLocation>
        <location evidence="1">Cytoplasm</location>
    </subcellularLocation>
</comment>
<comment type="similarity">
    <text evidence="2">Belongs to the DtxR/MntR family.</text>
</comment>
<keyword evidence="8" id="KW-0238">DNA-binding</keyword>
<keyword evidence="4" id="KW-0963">Cytoplasm</keyword>
<dbReference type="Proteomes" id="UP000824073">
    <property type="component" value="Unassembled WGS sequence"/>
</dbReference>
<evidence type="ECO:0000256" key="3">
    <source>
        <dbReference type="ARBA" id="ARBA00011738"/>
    </source>
</evidence>
<dbReference type="InterPro" id="IPR036388">
    <property type="entry name" value="WH-like_DNA-bd_sf"/>
</dbReference>
<dbReference type="InterPro" id="IPR001367">
    <property type="entry name" value="Fe_dep_repressor"/>
</dbReference>
<dbReference type="InterPro" id="IPR050536">
    <property type="entry name" value="DtxR_MntR_Metal-Reg"/>
</dbReference>
<keyword evidence="9" id="KW-0010">Activator</keyword>
<dbReference type="InterPro" id="IPR036421">
    <property type="entry name" value="Fe_dep_repressor_sf"/>
</dbReference>
<accession>A0A9D1ITN5</accession>
<keyword evidence="11" id="KW-0464">Manganese</keyword>
<dbReference type="SUPFAM" id="SSF46785">
    <property type="entry name" value="Winged helix' DNA-binding domain"/>
    <property type="match status" value="1"/>
</dbReference>
<evidence type="ECO:0000256" key="9">
    <source>
        <dbReference type="ARBA" id="ARBA00023159"/>
    </source>
</evidence>
<evidence type="ECO:0000256" key="11">
    <source>
        <dbReference type="ARBA" id="ARBA00023211"/>
    </source>
</evidence>
<dbReference type="InterPro" id="IPR008988">
    <property type="entry name" value="Transcriptional_repressor_C"/>
</dbReference>
<keyword evidence="10" id="KW-0804">Transcription</keyword>
<dbReference type="InterPro" id="IPR022689">
    <property type="entry name" value="Iron_dep_repressor"/>
</dbReference>
<sequence>MTSNKEDYLKAIYEQGGMENHVSNKQIAEKLGVAAASVSEMLARLQQDGLIEYRAYHGSRLTPAGLRACIHVVRSHRLWEVFLMRCLGYTWREAHEGAHLLEHIAPERMVDRLDAFLGFPQNCPHGAQIPPKGGTMEEAPALDTLNGLEPGRTAVVRRIAEDGKLLDYLAGSGLRVGGEVCVVARDEYEGPVTFTQDGRSITISSKAASQVYVDGNKLEV</sequence>
<organism evidence="14 15">
    <name type="scientific">Candidatus Ventrousia excrementavium</name>
    <dbReference type="NCBI Taxonomy" id="2840961"/>
    <lineage>
        <taxon>Bacteria</taxon>
        <taxon>Bacillati</taxon>
        <taxon>Bacillota</taxon>
        <taxon>Clostridia</taxon>
        <taxon>Eubacteriales</taxon>
        <taxon>Clostridiaceae</taxon>
        <taxon>Clostridiaceae incertae sedis</taxon>
        <taxon>Candidatus Ventrousia</taxon>
    </lineage>
</organism>
<dbReference type="Pfam" id="PF04023">
    <property type="entry name" value="FeoA"/>
    <property type="match status" value="1"/>
</dbReference>
<dbReference type="InterPro" id="IPR038157">
    <property type="entry name" value="FeoA_core_dom"/>
</dbReference>
<comment type="subunit">
    <text evidence="3">Homodimer.</text>
</comment>
<dbReference type="Gene3D" id="2.30.30.90">
    <property type="match status" value="1"/>
</dbReference>
<dbReference type="SMART" id="SM00529">
    <property type="entry name" value="HTH_DTXR"/>
    <property type="match status" value="1"/>
</dbReference>
<reference evidence="14" key="2">
    <citation type="journal article" date="2021" name="PeerJ">
        <title>Extensive microbial diversity within the chicken gut microbiome revealed by metagenomics and culture.</title>
        <authorList>
            <person name="Gilroy R."/>
            <person name="Ravi A."/>
            <person name="Getino M."/>
            <person name="Pursley I."/>
            <person name="Horton D.L."/>
            <person name="Alikhan N.F."/>
            <person name="Baker D."/>
            <person name="Gharbi K."/>
            <person name="Hall N."/>
            <person name="Watson M."/>
            <person name="Adriaenssens E.M."/>
            <person name="Foster-Nyarko E."/>
            <person name="Jarju S."/>
            <person name="Secka A."/>
            <person name="Antonio M."/>
            <person name="Oren A."/>
            <person name="Chaudhuri R.R."/>
            <person name="La Ragione R."/>
            <person name="Hildebrand F."/>
            <person name="Pallen M.J."/>
        </authorList>
    </citation>
    <scope>NUCLEOTIDE SEQUENCE</scope>
    <source>
        <strain evidence="14">CHK191-8634</strain>
    </source>
</reference>
<evidence type="ECO:0000256" key="10">
    <source>
        <dbReference type="ARBA" id="ARBA00023163"/>
    </source>
</evidence>
<dbReference type="GO" id="GO:0003677">
    <property type="term" value="F:DNA binding"/>
    <property type="evidence" value="ECO:0007669"/>
    <property type="project" value="UniProtKB-KW"/>
</dbReference>
<evidence type="ECO:0000256" key="12">
    <source>
        <dbReference type="ARBA" id="ARBA00032593"/>
    </source>
</evidence>
<dbReference type="PANTHER" id="PTHR33238">
    <property type="entry name" value="IRON (METAL) DEPENDENT REPRESSOR, DTXR FAMILY"/>
    <property type="match status" value="1"/>
</dbReference>
<dbReference type="GO" id="GO:0003700">
    <property type="term" value="F:DNA-binding transcription factor activity"/>
    <property type="evidence" value="ECO:0007669"/>
    <property type="project" value="InterPro"/>
</dbReference>
<dbReference type="GO" id="GO:0046914">
    <property type="term" value="F:transition metal ion binding"/>
    <property type="evidence" value="ECO:0007669"/>
    <property type="project" value="InterPro"/>
</dbReference>
<feature type="domain" description="HTH dtxR-type" evidence="13">
    <location>
        <begin position="1"/>
        <end position="62"/>
    </location>
</feature>
<evidence type="ECO:0000313" key="14">
    <source>
        <dbReference type="EMBL" id="HIU42900.1"/>
    </source>
</evidence>
<protein>
    <recommendedName>
        <fullName evidence="12">Manganese transport regulator</fullName>
    </recommendedName>
</protein>
<dbReference type="Pfam" id="PF02742">
    <property type="entry name" value="Fe_dep_repr_C"/>
    <property type="match status" value="1"/>
</dbReference>
<dbReference type="PROSITE" id="PS50944">
    <property type="entry name" value="HTH_DTXR"/>
    <property type="match status" value="1"/>
</dbReference>
<evidence type="ECO:0000256" key="7">
    <source>
        <dbReference type="ARBA" id="ARBA00023015"/>
    </source>
</evidence>
<keyword evidence="6" id="KW-0408">Iron</keyword>
<dbReference type="SUPFAM" id="SSF47979">
    <property type="entry name" value="Iron-dependent repressor protein, dimerization domain"/>
    <property type="match status" value="1"/>
</dbReference>